<organism evidence="2 3">
    <name type="scientific">Staphylotrichum longicolle</name>
    <dbReference type="NCBI Taxonomy" id="669026"/>
    <lineage>
        <taxon>Eukaryota</taxon>
        <taxon>Fungi</taxon>
        <taxon>Dikarya</taxon>
        <taxon>Ascomycota</taxon>
        <taxon>Pezizomycotina</taxon>
        <taxon>Sordariomycetes</taxon>
        <taxon>Sordariomycetidae</taxon>
        <taxon>Sordariales</taxon>
        <taxon>Chaetomiaceae</taxon>
        <taxon>Staphylotrichum</taxon>
    </lineage>
</organism>
<reference evidence="2" key="1">
    <citation type="submission" date="2023-02" db="EMBL/GenBank/DDBJ databases">
        <authorList>
            <person name="Palmer J.M."/>
        </authorList>
    </citation>
    <scope>NUCLEOTIDE SEQUENCE</scope>
    <source>
        <strain evidence="2">FW57</strain>
    </source>
</reference>
<dbReference type="Proteomes" id="UP001197093">
    <property type="component" value="Unassembled WGS sequence"/>
</dbReference>
<comment type="caution">
    <text evidence="2">The sequence shown here is derived from an EMBL/GenBank/DDBJ whole genome shotgun (WGS) entry which is preliminary data.</text>
</comment>
<feature type="compositionally biased region" description="Acidic residues" evidence="1">
    <location>
        <begin position="93"/>
        <end position="112"/>
    </location>
</feature>
<feature type="compositionally biased region" description="Acidic residues" evidence="1">
    <location>
        <begin position="55"/>
        <end position="86"/>
    </location>
</feature>
<accession>A0AAD4F2R3</accession>
<dbReference type="EMBL" id="JAHCVI010000001">
    <property type="protein sequence ID" value="KAG7292011.1"/>
    <property type="molecule type" value="Genomic_DNA"/>
</dbReference>
<evidence type="ECO:0000256" key="1">
    <source>
        <dbReference type="SAM" id="MobiDB-lite"/>
    </source>
</evidence>
<keyword evidence="3" id="KW-1185">Reference proteome</keyword>
<feature type="region of interest" description="Disordered" evidence="1">
    <location>
        <begin position="1"/>
        <end position="118"/>
    </location>
</feature>
<dbReference type="AlphaFoldDB" id="A0AAD4F2R3"/>
<protein>
    <submittedName>
        <fullName evidence="2">Uncharacterized protein</fullName>
    </submittedName>
</protein>
<sequence length="451" mass="51016">MPPPIKRSYATANLDNGASPASKRRRPIEVIVLSSDSESDDEVDPFDIPPRAVLEGDDDEDENRFGAEEVEEYETFEEEDEDEDEDVNHHDEDDVEEEYDANEVESHDDDNGSQDSQPRRSLTILEQLQQDAFSDLKLDLRLELDELRPRAKEDTSDDAGDSEKAAADGLRCVLPQWLDQDKMSRCSNHLFYRLDAKYSEKQFPPQVFDGRDQAIVETLCELAAEFPLEIFFALLDRDDSDSYPSYLVRHLADRQGHDLVLDIAVDEQSWLQTKLPSLKARAPDCEAAVVLVPRDSMVDSLLPYVEPPSSLLTRPSSIKSLQALVTYFLDTISEEDNRNRLFPAFKELCVRVWQLDQTKGLAVLPEDLVNSILKAVVDAQDWGFLEAAASHLGGRPHMGFFYWVGEKVAANGLLLAPLEKRYADNPSSSGKGCKLTVLEFINRRTHFHDLL</sequence>
<name>A0AAD4F2R3_9PEZI</name>
<evidence type="ECO:0000313" key="2">
    <source>
        <dbReference type="EMBL" id="KAG7292011.1"/>
    </source>
</evidence>
<evidence type="ECO:0000313" key="3">
    <source>
        <dbReference type="Proteomes" id="UP001197093"/>
    </source>
</evidence>
<gene>
    <name evidence="2" type="ORF">NEMBOFW57_002042</name>
</gene>
<proteinExistence type="predicted"/>